<dbReference type="OrthoDB" id="10002367at2759"/>
<gene>
    <name evidence="3" type="ORF">NPIL_272861</name>
</gene>
<reference evidence="3" key="1">
    <citation type="submission" date="2020-08" db="EMBL/GenBank/DDBJ databases">
        <title>Multicomponent nature underlies the extraordinary mechanical properties of spider dragline silk.</title>
        <authorList>
            <person name="Kono N."/>
            <person name="Nakamura H."/>
            <person name="Mori M."/>
            <person name="Yoshida Y."/>
            <person name="Ohtoshi R."/>
            <person name="Malay A.D."/>
            <person name="Moran D.A.P."/>
            <person name="Tomita M."/>
            <person name="Numata K."/>
            <person name="Arakawa K."/>
        </authorList>
    </citation>
    <scope>NUCLEOTIDE SEQUENCE</scope>
</reference>
<dbReference type="Proteomes" id="UP000887013">
    <property type="component" value="Unassembled WGS sequence"/>
</dbReference>
<evidence type="ECO:0000313" key="4">
    <source>
        <dbReference type="Proteomes" id="UP000887013"/>
    </source>
</evidence>
<keyword evidence="4" id="KW-1185">Reference proteome</keyword>
<comment type="caution">
    <text evidence="3">The sequence shown here is derived from an EMBL/GenBank/DDBJ whole genome shotgun (WGS) entry which is preliminary data.</text>
</comment>
<feature type="compositionally biased region" description="Basic residues" evidence="1">
    <location>
        <begin position="196"/>
        <end position="211"/>
    </location>
</feature>
<dbReference type="InterPro" id="IPR001163">
    <property type="entry name" value="Sm_dom_euk/arc"/>
</dbReference>
<evidence type="ECO:0000259" key="2">
    <source>
        <dbReference type="SMART" id="SM00651"/>
    </source>
</evidence>
<sequence length="242" mass="27935">MSGRRDDSRRHSSSSRRDRSESSHRRDRDTSGRRSSPSSSRVRSPPPKPRDENELPEAFGRSGPIIEEDETTVLKRMHTAFSITPLNGLAEHLNDDKKIIKVWTRNYKEIRGITTGTLVAFDKHWNILMSDVEDVYFKPKKTKTPYLLDAKIGDNFPELPPKVPKIKKKKDPEDESMEPQVVEPPKPSAEKSEEKKKKRDKKQKRYQKRHLPQLFIRGDNIVMISSLTANDEHSTDALLAKR</sequence>
<dbReference type="Gene3D" id="2.30.30.100">
    <property type="match status" value="1"/>
</dbReference>
<dbReference type="GO" id="GO:0006398">
    <property type="term" value="P:mRNA 3'-end processing by stem-loop binding and cleavage"/>
    <property type="evidence" value="ECO:0007669"/>
    <property type="project" value="TreeGrafter"/>
</dbReference>
<name>A0A8X6QV40_NEPPI</name>
<dbReference type="GO" id="GO:0071209">
    <property type="term" value="F:U7 snRNA binding"/>
    <property type="evidence" value="ECO:0007669"/>
    <property type="project" value="InterPro"/>
</dbReference>
<proteinExistence type="predicted"/>
<evidence type="ECO:0000256" key="1">
    <source>
        <dbReference type="SAM" id="MobiDB-lite"/>
    </source>
</evidence>
<dbReference type="PANTHER" id="PTHR21415:SF1">
    <property type="entry name" value="U7 SNRNA-ASSOCIATED SM-LIKE PROTEIN LSM11"/>
    <property type="match status" value="1"/>
</dbReference>
<feature type="region of interest" description="Disordered" evidence="1">
    <location>
        <begin position="159"/>
        <end position="212"/>
    </location>
</feature>
<dbReference type="EMBL" id="BMAW01036749">
    <property type="protein sequence ID" value="GFU45636.1"/>
    <property type="molecule type" value="Genomic_DNA"/>
</dbReference>
<feature type="compositionally biased region" description="Basic and acidic residues" evidence="1">
    <location>
        <begin position="1"/>
        <end position="32"/>
    </location>
</feature>
<protein>
    <recommendedName>
        <fullName evidence="2">Sm domain-containing protein</fullName>
    </recommendedName>
</protein>
<dbReference type="PANTHER" id="PTHR21415">
    <property type="entry name" value="U7 SNRNA-ASSOCIATED SM-LIKE PROTEIN LSM11"/>
    <property type="match status" value="1"/>
</dbReference>
<accession>A0A8X6QV40</accession>
<dbReference type="InterPro" id="IPR010920">
    <property type="entry name" value="LSM_dom_sf"/>
</dbReference>
<dbReference type="InterPro" id="IPR039267">
    <property type="entry name" value="Lsm11"/>
</dbReference>
<feature type="compositionally biased region" description="Low complexity" evidence="1">
    <location>
        <begin position="33"/>
        <end position="43"/>
    </location>
</feature>
<organism evidence="3 4">
    <name type="scientific">Nephila pilipes</name>
    <name type="common">Giant wood spider</name>
    <name type="synonym">Nephila maculata</name>
    <dbReference type="NCBI Taxonomy" id="299642"/>
    <lineage>
        <taxon>Eukaryota</taxon>
        <taxon>Metazoa</taxon>
        <taxon>Ecdysozoa</taxon>
        <taxon>Arthropoda</taxon>
        <taxon>Chelicerata</taxon>
        <taxon>Arachnida</taxon>
        <taxon>Araneae</taxon>
        <taxon>Araneomorphae</taxon>
        <taxon>Entelegynae</taxon>
        <taxon>Araneoidea</taxon>
        <taxon>Nephilidae</taxon>
        <taxon>Nephila</taxon>
    </lineage>
</organism>
<feature type="region of interest" description="Disordered" evidence="1">
    <location>
        <begin position="1"/>
        <end position="66"/>
    </location>
</feature>
<dbReference type="SUPFAM" id="SSF50182">
    <property type="entry name" value="Sm-like ribonucleoproteins"/>
    <property type="match status" value="1"/>
</dbReference>
<dbReference type="GO" id="GO:0005683">
    <property type="term" value="C:U7 snRNP"/>
    <property type="evidence" value="ECO:0007669"/>
    <property type="project" value="TreeGrafter"/>
</dbReference>
<dbReference type="SMART" id="SM00651">
    <property type="entry name" value="Sm"/>
    <property type="match status" value="1"/>
</dbReference>
<feature type="domain" description="Sm" evidence="2">
    <location>
        <begin position="87"/>
        <end position="226"/>
    </location>
</feature>
<evidence type="ECO:0000313" key="3">
    <source>
        <dbReference type="EMBL" id="GFU45636.1"/>
    </source>
</evidence>
<dbReference type="AlphaFoldDB" id="A0A8X6QV40"/>